<sequence>MDKRLLITLIIITCSLSGYSQDLKSLLEKGDRLYSRKDFIDALDVFTQAVNMSPADAEANFKLGMTYLYTENKSKALPFLQKAYNTQPDIDPDFDYHIGLAYQYSHQYGQAKKHFEEFQKKNKKLASMANHKITECAIGDSLVQHPTYLKIENAGPNINTPFHEYSPIISADGSTMIFTTNRSTDDYKIKSGTNFEDIYISRQSGGSWGVPQKISPNINIKFHDAAASMSSDGKTLFLYYEEGSGDIFTSTLEGDWTKPVPLNKNINTPLFWETSASISADGKRLFFTSNRPGGKGELDIYVSEKDDKGNWGKASNLGSTINTPGNEDSPFIHPDGVTLYFSSDGHPTMGSNDIFRSEFKDGKWTRPVNLGYPLNSIEYDGFFSVSADKKVGYYSTIREDGMGDADIYRVQFLDPPAKPKQEEPKHEEPPVLIASNEPVNEPAPKQEEPAVVEQPAVTAPPVEVVAAVVPPVLDKPKEEPKHERVEEYVDPIVQVHKDMKVVTMLKGKVLDEMTGTPLGAVVTLVDNNSRKVITKINTNAENGDFELIVPHGGNYGVTTERIGYLFNSINFNVPQFAEFQEIDMSIIMVKAQVGSKVILKNIFFDVGKADLKSESVAELENIRALLNANTHLKVQINGHTDNSGNAATNKVLSLKRAESVVHYLTGQGIDPSKLSAKGFGSERPLVSNDDETEGREINRRTEIEIIEVKTEG</sequence>
<comment type="subcellular location">
    <subcellularLocation>
        <location evidence="1">Cell outer membrane</location>
    </subcellularLocation>
</comment>
<dbReference type="RefSeq" id="WP_112747208.1">
    <property type="nucleotide sequence ID" value="NZ_QMFY01000005.1"/>
</dbReference>
<dbReference type="GO" id="GO:0009279">
    <property type="term" value="C:cell outer membrane"/>
    <property type="evidence" value="ECO:0007669"/>
    <property type="project" value="UniProtKB-SubCell"/>
</dbReference>
<gene>
    <name evidence="8" type="ORF">DQQ10_12540</name>
</gene>
<dbReference type="Gene3D" id="2.60.40.1120">
    <property type="entry name" value="Carboxypeptidase-like, regulatory domain"/>
    <property type="match status" value="1"/>
</dbReference>
<dbReference type="Gene3D" id="1.25.40.10">
    <property type="entry name" value="Tetratricopeptide repeat domain"/>
    <property type="match status" value="1"/>
</dbReference>
<organism evidence="8 9">
    <name type="scientific">Pseudochryseolinea flava</name>
    <dbReference type="NCBI Taxonomy" id="2059302"/>
    <lineage>
        <taxon>Bacteria</taxon>
        <taxon>Pseudomonadati</taxon>
        <taxon>Bacteroidota</taxon>
        <taxon>Cytophagia</taxon>
        <taxon>Cytophagales</taxon>
        <taxon>Fulvivirgaceae</taxon>
        <taxon>Pseudochryseolinea</taxon>
    </lineage>
</organism>
<comment type="caution">
    <text evidence="8">The sequence shown here is derived from an EMBL/GenBank/DDBJ whole genome shotgun (WGS) entry which is preliminary data.</text>
</comment>
<dbReference type="SUPFAM" id="SSF48452">
    <property type="entry name" value="TPR-like"/>
    <property type="match status" value="1"/>
</dbReference>
<evidence type="ECO:0000313" key="9">
    <source>
        <dbReference type="Proteomes" id="UP000251889"/>
    </source>
</evidence>
<dbReference type="PRINTS" id="PR01021">
    <property type="entry name" value="OMPADOMAIN"/>
</dbReference>
<evidence type="ECO:0000256" key="5">
    <source>
        <dbReference type="PROSITE-ProRule" id="PRU00473"/>
    </source>
</evidence>
<keyword evidence="4" id="KW-0802">TPR repeat</keyword>
<evidence type="ECO:0000256" key="2">
    <source>
        <dbReference type="ARBA" id="ARBA00023136"/>
    </source>
</evidence>
<dbReference type="SMART" id="SM00028">
    <property type="entry name" value="TPR"/>
    <property type="match status" value="3"/>
</dbReference>
<dbReference type="InterPro" id="IPR006665">
    <property type="entry name" value="OmpA-like"/>
</dbReference>
<name>A0A364Y2F1_9BACT</name>
<dbReference type="InterPro" id="IPR008969">
    <property type="entry name" value="CarboxyPept-like_regulatory"/>
</dbReference>
<keyword evidence="2 5" id="KW-0472">Membrane</keyword>
<dbReference type="Pfam" id="PF07676">
    <property type="entry name" value="PD40"/>
    <property type="match status" value="3"/>
</dbReference>
<dbReference type="SUPFAM" id="SSF49464">
    <property type="entry name" value="Carboxypeptidase regulatory domain-like"/>
    <property type="match status" value="1"/>
</dbReference>
<dbReference type="PANTHER" id="PTHR30329:SF21">
    <property type="entry name" value="LIPOPROTEIN YIAD-RELATED"/>
    <property type="match status" value="1"/>
</dbReference>
<dbReference type="InterPro" id="IPR019734">
    <property type="entry name" value="TPR_rpt"/>
</dbReference>
<feature type="region of interest" description="Disordered" evidence="6">
    <location>
        <begin position="416"/>
        <end position="445"/>
    </location>
</feature>
<dbReference type="InterPro" id="IPR011042">
    <property type="entry name" value="6-blade_b-propeller_TolB-like"/>
</dbReference>
<dbReference type="EMBL" id="QMFY01000005">
    <property type="protein sequence ID" value="RAW01053.1"/>
    <property type="molecule type" value="Genomic_DNA"/>
</dbReference>
<reference evidence="8 9" key="1">
    <citation type="submission" date="2018-06" db="EMBL/GenBank/DDBJ databases">
        <title>Chryseolinea flavus sp. nov., a member of the phylum Bacteroidetes isolated from soil.</title>
        <authorList>
            <person name="Li Y."/>
            <person name="Wang J."/>
        </authorList>
    </citation>
    <scope>NUCLEOTIDE SEQUENCE [LARGE SCALE GENOMIC DNA]</scope>
    <source>
        <strain evidence="8 9">SDU1-6</strain>
    </source>
</reference>
<dbReference type="Gene3D" id="2.120.10.30">
    <property type="entry name" value="TolB, C-terminal domain"/>
    <property type="match status" value="1"/>
</dbReference>
<dbReference type="AlphaFoldDB" id="A0A364Y2F1"/>
<proteinExistence type="predicted"/>
<feature type="domain" description="OmpA-like" evidence="7">
    <location>
        <begin position="593"/>
        <end position="709"/>
    </location>
</feature>
<evidence type="ECO:0000256" key="1">
    <source>
        <dbReference type="ARBA" id="ARBA00004442"/>
    </source>
</evidence>
<dbReference type="InterPro" id="IPR006664">
    <property type="entry name" value="OMP_bac"/>
</dbReference>
<dbReference type="CDD" id="cd07185">
    <property type="entry name" value="OmpA_C-like"/>
    <property type="match status" value="1"/>
</dbReference>
<dbReference type="Gene3D" id="3.30.1330.60">
    <property type="entry name" value="OmpA-like domain"/>
    <property type="match status" value="1"/>
</dbReference>
<dbReference type="InterPro" id="IPR011990">
    <property type="entry name" value="TPR-like_helical_dom_sf"/>
</dbReference>
<feature type="repeat" description="TPR" evidence="4">
    <location>
        <begin position="23"/>
        <end position="56"/>
    </location>
</feature>
<dbReference type="OrthoDB" id="1488841at2"/>
<dbReference type="InterPro" id="IPR036737">
    <property type="entry name" value="OmpA-like_sf"/>
</dbReference>
<feature type="compositionally biased region" description="Basic and acidic residues" evidence="6">
    <location>
        <begin position="417"/>
        <end position="429"/>
    </location>
</feature>
<evidence type="ECO:0000256" key="4">
    <source>
        <dbReference type="PROSITE-ProRule" id="PRU00339"/>
    </source>
</evidence>
<evidence type="ECO:0000256" key="6">
    <source>
        <dbReference type="SAM" id="MobiDB-lite"/>
    </source>
</evidence>
<dbReference type="InterPro" id="IPR011659">
    <property type="entry name" value="WD40"/>
</dbReference>
<keyword evidence="9" id="KW-1185">Reference proteome</keyword>
<evidence type="ECO:0000313" key="8">
    <source>
        <dbReference type="EMBL" id="RAW01053.1"/>
    </source>
</evidence>
<dbReference type="SUPFAM" id="SSF82171">
    <property type="entry name" value="DPP6 N-terminal domain-like"/>
    <property type="match status" value="1"/>
</dbReference>
<feature type="repeat" description="TPR" evidence="4">
    <location>
        <begin position="57"/>
        <end position="90"/>
    </location>
</feature>
<evidence type="ECO:0000259" key="7">
    <source>
        <dbReference type="PROSITE" id="PS51123"/>
    </source>
</evidence>
<dbReference type="Pfam" id="PF00691">
    <property type="entry name" value="OmpA"/>
    <property type="match status" value="1"/>
</dbReference>
<dbReference type="PROSITE" id="PS50005">
    <property type="entry name" value="TPR"/>
    <property type="match status" value="2"/>
</dbReference>
<dbReference type="InterPro" id="IPR050330">
    <property type="entry name" value="Bact_OuterMem_StrucFunc"/>
</dbReference>
<evidence type="ECO:0000256" key="3">
    <source>
        <dbReference type="ARBA" id="ARBA00023237"/>
    </source>
</evidence>
<dbReference type="SUPFAM" id="SSF103088">
    <property type="entry name" value="OmpA-like"/>
    <property type="match status" value="1"/>
</dbReference>
<dbReference type="PANTHER" id="PTHR30329">
    <property type="entry name" value="STATOR ELEMENT OF FLAGELLAR MOTOR COMPLEX"/>
    <property type="match status" value="1"/>
</dbReference>
<dbReference type="PROSITE" id="PS51123">
    <property type="entry name" value="OMPA_2"/>
    <property type="match status" value="1"/>
</dbReference>
<dbReference type="Proteomes" id="UP000251889">
    <property type="component" value="Unassembled WGS sequence"/>
</dbReference>
<accession>A0A364Y2F1</accession>
<protein>
    <recommendedName>
        <fullName evidence="7">OmpA-like domain-containing protein</fullName>
    </recommendedName>
</protein>
<keyword evidence="3" id="KW-0998">Cell outer membrane</keyword>